<dbReference type="NCBIfam" id="TIGR01129">
    <property type="entry name" value="secD"/>
    <property type="match status" value="1"/>
</dbReference>
<feature type="transmembrane region" description="Helical" evidence="9">
    <location>
        <begin position="652"/>
        <end position="678"/>
    </location>
</feature>
<dbReference type="InterPro" id="IPR048634">
    <property type="entry name" value="SecD_SecF_C"/>
</dbReference>
<feature type="domain" description="Protein export membrane protein SecD/SecF C-terminal" evidence="11">
    <location>
        <begin position="539"/>
        <end position="711"/>
    </location>
</feature>
<proteinExistence type="inferred from homology"/>
<dbReference type="GO" id="GO:0065002">
    <property type="term" value="P:intracellular protein transmembrane transport"/>
    <property type="evidence" value="ECO:0007669"/>
    <property type="project" value="UniProtKB-UniRule"/>
</dbReference>
<evidence type="ECO:0000313" key="14">
    <source>
        <dbReference type="EMBL" id="PPK88291.1"/>
    </source>
</evidence>
<dbReference type="HAMAP" id="MF_01464_B">
    <property type="entry name" value="SecF_B"/>
    <property type="match status" value="1"/>
</dbReference>
<evidence type="ECO:0000256" key="4">
    <source>
        <dbReference type="ARBA" id="ARBA00022692"/>
    </source>
</evidence>
<dbReference type="PANTHER" id="PTHR30081:SF1">
    <property type="entry name" value="PROTEIN TRANSLOCASE SUBUNIT SECD"/>
    <property type="match status" value="1"/>
</dbReference>
<comment type="subunit">
    <text evidence="9">Forms a complex with SecF. Part of the essential Sec protein translocation apparatus which comprises SecA, SecYEG and auxiliary proteins SecDF. Other proteins may also be involved.</text>
</comment>
<feature type="transmembrane region" description="Helical" evidence="9">
    <location>
        <begin position="913"/>
        <end position="936"/>
    </location>
</feature>
<dbReference type="PRINTS" id="PR01755">
    <property type="entry name" value="SECFTRNLCASE"/>
</dbReference>
<evidence type="ECO:0000259" key="12">
    <source>
        <dbReference type="Pfam" id="PF21760"/>
    </source>
</evidence>
<dbReference type="FunFam" id="1.20.1640.10:FF:000004">
    <property type="entry name" value="Protein translocase subunit SecD"/>
    <property type="match status" value="1"/>
</dbReference>
<keyword evidence="8 9" id="KW-0472">Membrane</keyword>
<keyword evidence="7 9" id="KW-0811">Translocation</keyword>
<keyword evidence="3 9" id="KW-1003">Cell membrane</keyword>
<reference evidence="14 15" key="1">
    <citation type="submission" date="2018-02" db="EMBL/GenBank/DDBJ databases">
        <title>Genomic Encyclopedia of Archaeal and Bacterial Type Strains, Phase II (KMG-II): from individual species to whole genera.</title>
        <authorList>
            <person name="Goeker M."/>
        </authorList>
    </citation>
    <scope>NUCLEOTIDE SEQUENCE [LARGE SCALE GENOMIC DNA]</scope>
    <source>
        <strain evidence="14 15">DSM 29526</strain>
    </source>
</reference>
<feature type="transmembrane region" description="Helical" evidence="9">
    <location>
        <begin position="684"/>
        <end position="707"/>
    </location>
</feature>
<organism evidence="14 15">
    <name type="scientific">Neolewinella xylanilytica</name>
    <dbReference type="NCBI Taxonomy" id="1514080"/>
    <lineage>
        <taxon>Bacteria</taxon>
        <taxon>Pseudomonadati</taxon>
        <taxon>Bacteroidota</taxon>
        <taxon>Saprospiria</taxon>
        <taxon>Saprospirales</taxon>
        <taxon>Lewinellaceae</taxon>
        <taxon>Neolewinella</taxon>
    </lineage>
</organism>
<dbReference type="InterPro" id="IPR005791">
    <property type="entry name" value="SecD"/>
</dbReference>
<dbReference type="InterPro" id="IPR022813">
    <property type="entry name" value="SecD/SecF_arch_bac"/>
</dbReference>
<feature type="domain" description="Protein export membrane protein SecD/SecF C-terminal" evidence="11">
    <location>
        <begin position="864"/>
        <end position="1045"/>
    </location>
</feature>
<feature type="domain" description="Protein translocase subunit SecDF P1" evidence="12">
    <location>
        <begin position="237"/>
        <end position="289"/>
    </location>
</feature>
<dbReference type="GO" id="GO:0015450">
    <property type="term" value="F:protein-transporting ATPase activity"/>
    <property type="evidence" value="ECO:0007669"/>
    <property type="project" value="InterPro"/>
</dbReference>
<accession>A0A2S6I9X5</accession>
<evidence type="ECO:0000256" key="6">
    <source>
        <dbReference type="ARBA" id="ARBA00022989"/>
    </source>
</evidence>
<comment type="subcellular location">
    <subcellularLocation>
        <location evidence="1 9">Cell membrane</location>
        <topology evidence="1 9">Multi-pass membrane protein</topology>
    </subcellularLocation>
</comment>
<dbReference type="Gene3D" id="1.20.1640.10">
    <property type="entry name" value="Multidrug efflux transporter AcrB transmembrane domain"/>
    <property type="match status" value="2"/>
</dbReference>
<dbReference type="PANTHER" id="PTHR30081">
    <property type="entry name" value="PROTEIN-EXPORT MEMBRANE PROTEIN SEC"/>
    <property type="match status" value="1"/>
</dbReference>
<feature type="transmembrane region" description="Helical" evidence="9">
    <location>
        <begin position="1017"/>
        <end position="1042"/>
    </location>
</feature>
<dbReference type="HAMAP" id="MF_01463_B">
    <property type="entry name" value="SecD_B"/>
    <property type="match status" value="1"/>
</dbReference>
<dbReference type="Pfam" id="PF02355">
    <property type="entry name" value="SecD_SecF_C"/>
    <property type="match status" value="2"/>
</dbReference>
<evidence type="ECO:0000256" key="1">
    <source>
        <dbReference type="ARBA" id="ARBA00004651"/>
    </source>
</evidence>
<protein>
    <recommendedName>
        <fullName evidence="9 10">Multifunctional fusion protein</fullName>
    </recommendedName>
    <domain>
        <recommendedName>
            <fullName evidence="9">Protein translocase subunit SecD</fullName>
        </recommendedName>
    </domain>
    <domain>
        <recommendedName>
            <fullName evidence="10">Protein-export membrane protein SecF</fullName>
        </recommendedName>
    </domain>
</protein>
<feature type="transmembrane region" description="Helical" evidence="9">
    <location>
        <begin position="984"/>
        <end position="1011"/>
    </location>
</feature>
<feature type="transmembrane region" description="Helical" evidence="9">
    <location>
        <begin position="883"/>
        <end position="901"/>
    </location>
</feature>
<keyword evidence="2 9" id="KW-0813">Transport</keyword>
<dbReference type="GO" id="GO:0005886">
    <property type="term" value="C:plasma membrane"/>
    <property type="evidence" value="ECO:0007669"/>
    <property type="project" value="UniProtKB-SubCell"/>
</dbReference>
<comment type="caution">
    <text evidence="9">Lacks conserved residue(s) required for the propagation of feature annotation.</text>
</comment>
<comment type="similarity">
    <text evidence="10">Belongs to the SecD/SecF family. SecF subfamily.</text>
</comment>
<dbReference type="GO" id="GO:0043952">
    <property type="term" value="P:protein transport by the Sec complex"/>
    <property type="evidence" value="ECO:0007669"/>
    <property type="project" value="UniProtKB-UniRule"/>
</dbReference>
<feature type="domain" description="SecDF P1 head subdomain" evidence="13">
    <location>
        <begin position="441"/>
        <end position="538"/>
    </location>
</feature>
<keyword evidence="4 9" id="KW-0812">Transmembrane</keyword>
<gene>
    <name evidence="10" type="primary">secF</name>
    <name evidence="9" type="synonym">secD</name>
    <name evidence="14" type="ORF">CLV84_1256</name>
</gene>
<feature type="transmembrane region" description="Helical" evidence="9">
    <location>
        <begin position="942"/>
        <end position="963"/>
    </location>
</feature>
<dbReference type="NCBIfam" id="NF009585">
    <property type="entry name" value="PRK13024.1-5"/>
    <property type="match status" value="1"/>
</dbReference>
<feature type="transmembrane region" description="Helical" evidence="9">
    <location>
        <begin position="47"/>
        <end position="65"/>
    </location>
</feature>
<dbReference type="InterPro" id="IPR054384">
    <property type="entry name" value="SecDF_P1_head"/>
</dbReference>
<evidence type="ECO:0000256" key="3">
    <source>
        <dbReference type="ARBA" id="ARBA00022475"/>
    </source>
</evidence>
<keyword evidence="6 9" id="KW-1133">Transmembrane helix</keyword>
<feature type="transmembrane region" description="Helical" evidence="9">
    <location>
        <begin position="610"/>
        <end position="631"/>
    </location>
</feature>
<dbReference type="NCBIfam" id="TIGR00916">
    <property type="entry name" value="2A0604s01"/>
    <property type="match status" value="2"/>
</dbReference>
<sequence length="1063" mass="114984">MRPLSQARVWEAPTAKGFTIFFNVVVRPIPTAAPPEPKFFTMQGKGLIKFFLVVMILVTVAQYLFVIPTNAVENDADEYAQNLTGEDSGEAYRIARASYLDSISDQEVFRLPLIKSYTYQDLKAQQLALGLDLKGGMSVVLQVDLREFLRTLARNTKDPTFEEALNAASQAQQTADADFIELFGDAWMERAGDQQLATIFGRNDALRDQIGINTSDAEVLRILREKANETVNLTYVMLRKRIDELGVVQPNVSLDAERDLILVELPGVENPERARSFLQAAANLEFYDVVNIDQASVNALIQADELLARRQALAQGQDSADFSTTEIVLDTIYATDADGNLLPDSIASVEEREVPRQTAGPLFSVLTPNQGNLGPAVVGVATAGDRAAVTNYLSDPEIARLFPRNAIYRWADRPLDFGDQGGDAVELYPLYQLNLPRGGEAPLTGEYVTRASSGPDPNGQVAVNLSMNSEGSRIWARMTTEAANAGNRQVAIVLDSQVVSAPRVNGAITGGSTSITGDFTVQEATDLANILQVGRLPARTEIIQESIVGPSLGEANITSSITALLIGFSLVLAFMLFYYGGAGIVAIISLLLNLVFIFGALASLGTVLTLPGIAGILLTIGMAVDANVIIYERVREELRTGKTVPQAVRDGFGNSYSAIIDANVTTILVATVLAWFGLGPIKGFAVVLIVGVLASVFTAVLVGRLLVDYWVEKKGTMTFWTGGSKDLFADVNIDWLSKRKAAYTFSGILVALSIVAILVRGFDLGVDFKGGYSYTVVLEENVTAQELRTSLEGPFQGTPTIKSVDTDNTYNIVTNYLVNETGLIDDQEPQDIVLAALYEGVVEATGNTALTLEEFGNIESDGGTHITSVSKVGPTIADDIKRSALWAGVIALLGIFLYLLLRFKGKRFSTGAVVALFHDSIITLGIFAACWGWIGFNMEVDQAFIAAILTVIGYSINDTVIVFDRIREYLNNHVSQDKKTMINLAVNSTISRTVMTSFTTILVVFVLFLFGGASIKGFAFALLVGIVVGTYSSIFIATPIVYDLTDEQEVKTVKTEAESPVTT</sequence>
<evidence type="ECO:0000256" key="7">
    <source>
        <dbReference type="ARBA" id="ARBA00023010"/>
    </source>
</evidence>
<comment type="caution">
    <text evidence="14">The sequence shown here is derived from an EMBL/GenBank/DDBJ whole genome shotgun (WGS) entry which is preliminary data.</text>
</comment>
<dbReference type="InterPro" id="IPR048631">
    <property type="entry name" value="SecD_1st"/>
</dbReference>
<evidence type="ECO:0000313" key="15">
    <source>
        <dbReference type="Proteomes" id="UP000237662"/>
    </source>
</evidence>
<keyword evidence="5 9" id="KW-0653">Protein transport</keyword>
<comment type="subunit">
    <text evidence="10">Forms a complex with SecD. Part of the essential Sec protein translocation apparatus which comprises SecA, SecYEG and auxiliary proteins SecDF. Other proteins may also be involved.</text>
</comment>
<evidence type="ECO:0000256" key="10">
    <source>
        <dbReference type="HAMAP-Rule" id="MF_01464"/>
    </source>
</evidence>
<name>A0A2S6I9X5_9BACT</name>
<evidence type="ECO:0000256" key="5">
    <source>
        <dbReference type="ARBA" id="ARBA00022927"/>
    </source>
</evidence>
<dbReference type="SUPFAM" id="SSF82866">
    <property type="entry name" value="Multidrug efflux transporter AcrB transmembrane domain"/>
    <property type="match status" value="2"/>
</dbReference>
<feature type="transmembrane region" description="Helical" evidence="9">
    <location>
        <begin position="557"/>
        <end position="577"/>
    </location>
</feature>
<dbReference type="GO" id="GO:0006605">
    <property type="term" value="P:protein targeting"/>
    <property type="evidence" value="ECO:0007669"/>
    <property type="project" value="UniProtKB-UniRule"/>
</dbReference>
<dbReference type="InterPro" id="IPR055344">
    <property type="entry name" value="SecD_SecF_C_bact"/>
</dbReference>
<dbReference type="InterPro" id="IPR022645">
    <property type="entry name" value="SecD/SecF_bac"/>
</dbReference>
<feature type="transmembrane region" description="Helical" evidence="9">
    <location>
        <begin position="584"/>
        <end position="604"/>
    </location>
</feature>
<evidence type="ECO:0000259" key="13">
    <source>
        <dbReference type="Pfam" id="PF22599"/>
    </source>
</evidence>
<evidence type="ECO:0000259" key="11">
    <source>
        <dbReference type="Pfam" id="PF02355"/>
    </source>
</evidence>
<comment type="function">
    <text evidence="9">Part of the Sec protein translocase complex. Interacts with the SecYEG preprotein conducting channel. SecDF uses the proton motive force (PMF) to complete protein translocation after the ATP-dependent function of SecA.</text>
</comment>
<evidence type="ECO:0000256" key="8">
    <source>
        <dbReference type="ARBA" id="ARBA00023136"/>
    </source>
</evidence>
<evidence type="ECO:0000256" key="9">
    <source>
        <dbReference type="HAMAP-Rule" id="MF_01463"/>
    </source>
</evidence>
<dbReference type="Proteomes" id="UP000237662">
    <property type="component" value="Unassembled WGS sequence"/>
</dbReference>
<evidence type="ECO:0000256" key="2">
    <source>
        <dbReference type="ARBA" id="ARBA00022448"/>
    </source>
</evidence>
<dbReference type="AlphaFoldDB" id="A0A2S6I9X5"/>
<dbReference type="Gene3D" id="3.30.1360.200">
    <property type="match status" value="1"/>
</dbReference>
<dbReference type="NCBIfam" id="TIGR00966">
    <property type="entry name" value="transloc_SecF"/>
    <property type="match status" value="1"/>
</dbReference>
<keyword evidence="15" id="KW-1185">Reference proteome</keyword>
<feature type="transmembrane region" description="Helical" evidence="9">
    <location>
        <begin position="742"/>
        <end position="762"/>
    </location>
</feature>
<dbReference type="EMBL" id="PTJC01000005">
    <property type="protein sequence ID" value="PPK88291.1"/>
    <property type="molecule type" value="Genomic_DNA"/>
</dbReference>
<comment type="similarity">
    <text evidence="9">Belongs to the SecD/SecF family. SecD subfamily.</text>
</comment>
<dbReference type="InterPro" id="IPR022646">
    <property type="entry name" value="SecD/SecF_CS"/>
</dbReference>
<dbReference type="Pfam" id="PF07549">
    <property type="entry name" value="Sec_GG"/>
    <property type="match status" value="2"/>
</dbReference>
<dbReference type="Pfam" id="PF21760">
    <property type="entry name" value="SecD_1st"/>
    <property type="match status" value="1"/>
</dbReference>
<dbReference type="InterPro" id="IPR005665">
    <property type="entry name" value="SecF_bac"/>
</dbReference>
<dbReference type="Gene3D" id="3.30.70.3220">
    <property type="match status" value="1"/>
</dbReference>
<dbReference type="Pfam" id="PF22599">
    <property type="entry name" value="SecDF_P1_head"/>
    <property type="match status" value="1"/>
</dbReference>